<keyword evidence="2" id="KW-1185">Reference proteome</keyword>
<dbReference type="RefSeq" id="WP_155169919.1">
    <property type="nucleotide sequence ID" value="NZ_BAAAFL010000012.1"/>
</dbReference>
<evidence type="ECO:0000313" key="1">
    <source>
        <dbReference type="EMBL" id="MTI24181.1"/>
    </source>
</evidence>
<proteinExistence type="predicted"/>
<name>A0ABW9RJR6_9BACT</name>
<dbReference type="InterPro" id="IPR036390">
    <property type="entry name" value="WH_DNA-bd_sf"/>
</dbReference>
<dbReference type="PROSITE" id="PS01332">
    <property type="entry name" value="HTH_RRF2_1"/>
    <property type="match status" value="1"/>
</dbReference>
<evidence type="ECO:0000313" key="2">
    <source>
        <dbReference type="Proteomes" id="UP000798808"/>
    </source>
</evidence>
<dbReference type="SUPFAM" id="SSF46785">
    <property type="entry name" value="Winged helix' DNA-binding domain"/>
    <property type="match status" value="1"/>
</dbReference>
<dbReference type="Proteomes" id="UP000798808">
    <property type="component" value="Unassembled WGS sequence"/>
</dbReference>
<dbReference type="InterPro" id="IPR036388">
    <property type="entry name" value="WH-like_DNA-bd_sf"/>
</dbReference>
<dbReference type="InterPro" id="IPR000944">
    <property type="entry name" value="Tscrpt_reg_Rrf2"/>
</dbReference>
<accession>A0ABW9RJR6</accession>
<gene>
    <name evidence="1" type="ORF">E1163_04400</name>
</gene>
<comment type="caution">
    <text evidence="1">The sequence shown here is derived from an EMBL/GenBank/DDBJ whole genome shotgun (WGS) entry which is preliminary data.</text>
</comment>
<protein>
    <submittedName>
        <fullName evidence="1">Rrf2 family transcriptional regulator</fullName>
    </submittedName>
</protein>
<dbReference type="Pfam" id="PF02082">
    <property type="entry name" value="Rrf2"/>
    <property type="match status" value="1"/>
</dbReference>
<reference evidence="1 2" key="1">
    <citation type="submission" date="2019-02" db="EMBL/GenBank/DDBJ databases">
        <authorList>
            <person name="Goldberg S.R."/>
            <person name="Haltli B.A."/>
            <person name="Correa H."/>
            <person name="Russell K.G."/>
        </authorList>
    </citation>
    <scope>NUCLEOTIDE SEQUENCE [LARGE SCALE GENOMIC DNA]</scope>
    <source>
        <strain evidence="1 2">JCM 16186</strain>
    </source>
</reference>
<dbReference type="PANTHER" id="PTHR33221">
    <property type="entry name" value="WINGED HELIX-TURN-HELIX TRANSCRIPTIONAL REGULATOR, RRF2 FAMILY"/>
    <property type="match status" value="1"/>
</dbReference>
<dbReference type="Gene3D" id="1.10.10.10">
    <property type="entry name" value="Winged helix-like DNA-binding domain superfamily/Winged helix DNA-binding domain"/>
    <property type="match status" value="1"/>
</dbReference>
<dbReference type="EMBL" id="SMLW01000377">
    <property type="protein sequence ID" value="MTI24181.1"/>
    <property type="molecule type" value="Genomic_DNA"/>
</dbReference>
<dbReference type="NCBIfam" id="TIGR00738">
    <property type="entry name" value="rrf2_super"/>
    <property type="match status" value="1"/>
</dbReference>
<dbReference type="PANTHER" id="PTHR33221:SF15">
    <property type="entry name" value="HTH-TYPE TRANSCRIPTIONAL REGULATOR YWGB-RELATED"/>
    <property type="match status" value="1"/>
</dbReference>
<dbReference type="PROSITE" id="PS51197">
    <property type="entry name" value="HTH_RRF2_2"/>
    <property type="match status" value="1"/>
</dbReference>
<sequence length="143" mass="15352">MFSKACEYGIKAMIYIAQAGEGGRLVSLKEIAAEIQSPVAFTAKILQLLSREGILLSTKGAFGGFQLAAAADKINLAEIVKAIDGDRVFNGCGLGLKECNALKPCPVHFKFAAFREQLADMLQTTNLHELAAGLKKGVSFLYR</sequence>
<organism evidence="1 2">
    <name type="scientific">Fulvivirga kasyanovii</name>
    <dbReference type="NCBI Taxonomy" id="396812"/>
    <lineage>
        <taxon>Bacteria</taxon>
        <taxon>Pseudomonadati</taxon>
        <taxon>Bacteroidota</taxon>
        <taxon>Cytophagia</taxon>
        <taxon>Cytophagales</taxon>
        <taxon>Fulvivirgaceae</taxon>
        <taxon>Fulvivirga</taxon>
    </lineage>
</organism>
<dbReference type="InterPro" id="IPR030489">
    <property type="entry name" value="TR_Rrf2-type_CS"/>
</dbReference>